<dbReference type="Proteomes" id="UP000785679">
    <property type="component" value="Unassembled WGS sequence"/>
</dbReference>
<dbReference type="EMBL" id="RRYP01007480">
    <property type="protein sequence ID" value="TNV80467.1"/>
    <property type="molecule type" value="Genomic_DNA"/>
</dbReference>
<protein>
    <submittedName>
        <fullName evidence="1">Uncharacterized protein</fullName>
    </submittedName>
</protein>
<keyword evidence="2" id="KW-1185">Reference proteome</keyword>
<evidence type="ECO:0000313" key="1">
    <source>
        <dbReference type="EMBL" id="TNV80467.1"/>
    </source>
</evidence>
<sequence length="298" mass="34463">MQTQFFSITKNTVNLEDSYIQNSFSRRNQAEKFVTVQPIYNTLSERDVYTYGDENKLYFILSDEEIHIKRTSYTLFDAFASTGGFFSGLQENLFFSSLINRLCPCKYPIKEAFSKTAGTQINESLNQTVKEVDSSLASFDSHHHQDENFEKLLKLLLSLKRVVFSKVVVISYSLRSMFRLNLRSQQKIFQTAKQHVERTLEVDEVLSKMKKVDILEHVILSHLQREFVKYIGYEKIDSGGLCCIGDSPISDSIQLQDDIQKFSEDSKNSHVTKQILQILLKFPEQSNVLENLKLSDFD</sequence>
<accession>A0A8J8NRC0</accession>
<organism evidence="1 2">
    <name type="scientific">Halteria grandinella</name>
    <dbReference type="NCBI Taxonomy" id="5974"/>
    <lineage>
        <taxon>Eukaryota</taxon>
        <taxon>Sar</taxon>
        <taxon>Alveolata</taxon>
        <taxon>Ciliophora</taxon>
        <taxon>Intramacronucleata</taxon>
        <taxon>Spirotrichea</taxon>
        <taxon>Stichotrichia</taxon>
        <taxon>Sporadotrichida</taxon>
        <taxon>Halteriidae</taxon>
        <taxon>Halteria</taxon>
    </lineage>
</organism>
<proteinExistence type="predicted"/>
<dbReference type="AlphaFoldDB" id="A0A8J8NRC0"/>
<evidence type="ECO:0000313" key="2">
    <source>
        <dbReference type="Proteomes" id="UP000785679"/>
    </source>
</evidence>
<comment type="caution">
    <text evidence="1">The sequence shown here is derived from an EMBL/GenBank/DDBJ whole genome shotgun (WGS) entry which is preliminary data.</text>
</comment>
<gene>
    <name evidence="1" type="ORF">FGO68_gene97</name>
</gene>
<reference evidence="1" key="1">
    <citation type="submission" date="2019-06" db="EMBL/GenBank/DDBJ databases">
        <authorList>
            <person name="Zheng W."/>
        </authorList>
    </citation>
    <scope>NUCLEOTIDE SEQUENCE</scope>
    <source>
        <strain evidence="1">QDHG01</strain>
    </source>
</reference>
<name>A0A8J8NRC0_HALGN</name>